<evidence type="ECO:0000313" key="1">
    <source>
        <dbReference type="EMBL" id="RPE81545.1"/>
    </source>
</evidence>
<dbReference type="InterPro" id="IPR021330">
    <property type="entry name" value="DUF2939"/>
</dbReference>
<keyword evidence="2" id="KW-1185">Reference proteome</keyword>
<dbReference type="RefSeq" id="WP_123769087.1">
    <property type="nucleotide sequence ID" value="NZ_RKQN01000001.1"/>
</dbReference>
<evidence type="ECO:0000313" key="2">
    <source>
        <dbReference type="Proteomes" id="UP000269708"/>
    </source>
</evidence>
<dbReference type="AlphaFoldDB" id="A0A3N4VJE9"/>
<reference evidence="1 2" key="1">
    <citation type="submission" date="2018-11" db="EMBL/GenBank/DDBJ databases">
        <title>Genomic Encyclopedia of Type Strains, Phase IV (KMG-IV): sequencing the most valuable type-strain genomes for metagenomic binning, comparative biology and taxonomic classification.</title>
        <authorList>
            <person name="Goeker M."/>
        </authorList>
    </citation>
    <scope>NUCLEOTIDE SEQUENCE [LARGE SCALE GENOMIC DNA]</scope>
    <source>
        <strain evidence="1 2">DSM 25623</strain>
    </source>
</reference>
<dbReference type="Pfam" id="PF11159">
    <property type="entry name" value="DUF2939"/>
    <property type="match status" value="1"/>
</dbReference>
<comment type="caution">
    <text evidence="1">The sequence shown here is derived from an EMBL/GenBank/DDBJ whole genome shotgun (WGS) entry which is preliminary data.</text>
</comment>
<name>A0A3N4VJE9_9GAMM</name>
<dbReference type="EMBL" id="RKQN01000001">
    <property type="protein sequence ID" value="RPE81545.1"/>
    <property type="molecule type" value="Genomic_DNA"/>
</dbReference>
<proteinExistence type="predicted"/>
<gene>
    <name evidence="1" type="ORF">EDC50_0736</name>
</gene>
<sequence length="186" mass="19710">MKKWLVLPLLALLAVAGWIAAGPFWTVHGIREAIRTQDAAELARHVDFPALRASLRAQLEDHLARRAGADMQADPLGALALRLAGDVAGSAADALATPAGLGAVLQGRSLWHRIRAGVVEGGSDAGPPPDPLRDARYRFESPSRFTVTLAGRDGEPVTFVLTRYGLRWKVSDVRLPLSAEAAPAGG</sequence>
<protein>
    <submittedName>
        <fullName evidence="1">DUF2939 family protein</fullName>
    </submittedName>
</protein>
<accession>A0A3N4VJE9</accession>
<dbReference type="OrthoDB" id="5739641at2"/>
<dbReference type="Proteomes" id="UP000269708">
    <property type="component" value="Unassembled WGS sequence"/>
</dbReference>
<organism evidence="1 2">
    <name type="scientific">Vulcaniibacterium tengchongense</name>
    <dbReference type="NCBI Taxonomy" id="1273429"/>
    <lineage>
        <taxon>Bacteria</taxon>
        <taxon>Pseudomonadati</taxon>
        <taxon>Pseudomonadota</taxon>
        <taxon>Gammaproteobacteria</taxon>
        <taxon>Lysobacterales</taxon>
        <taxon>Lysobacteraceae</taxon>
        <taxon>Vulcaniibacterium</taxon>
    </lineage>
</organism>